<proteinExistence type="inferred from homology"/>
<evidence type="ECO:0000256" key="2">
    <source>
        <dbReference type="ARBA" id="ARBA00007025"/>
    </source>
</evidence>
<feature type="compositionally biased region" description="Acidic residues" evidence="11">
    <location>
        <begin position="246"/>
        <end position="259"/>
    </location>
</feature>
<gene>
    <name evidence="14" type="ORF">DASC09_059070</name>
</gene>
<dbReference type="GO" id="GO:0016787">
    <property type="term" value="F:hydrolase activity"/>
    <property type="evidence" value="ECO:0007669"/>
    <property type="project" value="UniProtKB-KW"/>
</dbReference>
<dbReference type="PANTHER" id="PTHR10799">
    <property type="entry name" value="SNF2/RAD54 HELICASE FAMILY"/>
    <property type="match status" value="1"/>
</dbReference>
<keyword evidence="9" id="KW-0238">DNA-binding</keyword>
<feature type="region of interest" description="Disordered" evidence="11">
    <location>
        <begin position="436"/>
        <end position="467"/>
    </location>
</feature>
<evidence type="ECO:0000256" key="5">
    <source>
        <dbReference type="ARBA" id="ARBA00022801"/>
    </source>
</evidence>
<evidence type="ECO:0000256" key="3">
    <source>
        <dbReference type="ARBA" id="ARBA00012551"/>
    </source>
</evidence>
<name>A0AAV5QUG6_9ASCO</name>
<dbReference type="GO" id="GO:0005524">
    <property type="term" value="F:ATP binding"/>
    <property type="evidence" value="ECO:0007669"/>
    <property type="project" value="UniProtKB-KW"/>
</dbReference>
<feature type="compositionally biased region" description="Polar residues" evidence="11">
    <location>
        <begin position="155"/>
        <end position="164"/>
    </location>
</feature>
<feature type="compositionally biased region" description="Acidic residues" evidence="11">
    <location>
        <begin position="289"/>
        <end position="307"/>
    </location>
</feature>
<dbReference type="SMART" id="SM00487">
    <property type="entry name" value="DEXDc"/>
    <property type="match status" value="1"/>
</dbReference>
<feature type="region of interest" description="Disordered" evidence="11">
    <location>
        <begin position="223"/>
        <end position="259"/>
    </location>
</feature>
<comment type="subcellular location">
    <subcellularLocation>
        <location evidence="1">Nucleus</location>
    </subcellularLocation>
</comment>
<feature type="region of interest" description="Disordered" evidence="11">
    <location>
        <begin position="1005"/>
        <end position="1034"/>
    </location>
</feature>
<evidence type="ECO:0000259" key="13">
    <source>
        <dbReference type="PROSITE" id="PS51194"/>
    </source>
</evidence>
<keyword evidence="6" id="KW-0347">Helicase</keyword>
<feature type="region of interest" description="Disordered" evidence="11">
    <location>
        <begin position="289"/>
        <end position="308"/>
    </location>
</feature>
<evidence type="ECO:0000256" key="7">
    <source>
        <dbReference type="ARBA" id="ARBA00022840"/>
    </source>
</evidence>
<dbReference type="EC" id="3.6.4.12" evidence="3"/>
<feature type="compositionally biased region" description="Acidic residues" evidence="11">
    <location>
        <begin position="436"/>
        <end position="446"/>
    </location>
</feature>
<dbReference type="CDD" id="cd18793">
    <property type="entry name" value="SF2_C_SNF"/>
    <property type="match status" value="1"/>
</dbReference>
<dbReference type="InterPro" id="IPR000330">
    <property type="entry name" value="SNF2_N"/>
</dbReference>
<dbReference type="SUPFAM" id="SSF52540">
    <property type="entry name" value="P-loop containing nucleoside triphosphate hydrolases"/>
    <property type="match status" value="2"/>
</dbReference>
<dbReference type="Gene3D" id="3.40.50.10810">
    <property type="entry name" value="Tandem AAA-ATPase domain"/>
    <property type="match status" value="1"/>
</dbReference>
<dbReference type="PROSITE" id="PS51194">
    <property type="entry name" value="HELICASE_CTER"/>
    <property type="match status" value="1"/>
</dbReference>
<keyword evidence="10" id="KW-0539">Nucleus</keyword>
<dbReference type="FunFam" id="3.40.50.10810:FF:000014">
    <property type="entry name" value="SWI/SNF-related matrix-associated actin-dependent regulator of chromatin subfamily A containing DEAD/H box 1"/>
    <property type="match status" value="1"/>
</dbReference>
<dbReference type="Gene3D" id="3.40.50.300">
    <property type="entry name" value="P-loop containing nucleotide triphosphate hydrolases"/>
    <property type="match status" value="1"/>
</dbReference>
<evidence type="ECO:0000256" key="4">
    <source>
        <dbReference type="ARBA" id="ARBA00022741"/>
    </source>
</evidence>
<feature type="compositionally biased region" description="Acidic residues" evidence="11">
    <location>
        <begin position="453"/>
        <end position="462"/>
    </location>
</feature>
<comment type="caution">
    <text evidence="14">The sequence shown here is derived from an EMBL/GenBank/DDBJ whole genome shotgun (WGS) entry which is preliminary data.</text>
</comment>
<dbReference type="EMBL" id="BTFZ01000020">
    <property type="protein sequence ID" value="GMM38568.1"/>
    <property type="molecule type" value="Genomic_DNA"/>
</dbReference>
<dbReference type="GO" id="GO:0005634">
    <property type="term" value="C:nucleus"/>
    <property type="evidence" value="ECO:0007669"/>
    <property type="project" value="UniProtKB-SubCell"/>
</dbReference>
<feature type="region of interest" description="Disordered" evidence="11">
    <location>
        <begin position="1"/>
        <end position="49"/>
    </location>
</feature>
<keyword evidence="4" id="KW-0547">Nucleotide-binding</keyword>
<dbReference type="GO" id="GO:0005694">
    <property type="term" value="C:chromosome"/>
    <property type="evidence" value="ECO:0007669"/>
    <property type="project" value="UniProtKB-ARBA"/>
</dbReference>
<reference evidence="14 15" key="1">
    <citation type="journal article" date="2023" name="Elife">
        <title>Identification of key yeast species and microbe-microbe interactions impacting larval growth of Drosophila in the wild.</title>
        <authorList>
            <person name="Mure A."/>
            <person name="Sugiura Y."/>
            <person name="Maeda R."/>
            <person name="Honda K."/>
            <person name="Sakurai N."/>
            <person name="Takahashi Y."/>
            <person name="Watada M."/>
            <person name="Katoh T."/>
            <person name="Gotoh A."/>
            <person name="Gotoh Y."/>
            <person name="Taniguchi I."/>
            <person name="Nakamura K."/>
            <person name="Hayashi T."/>
            <person name="Katayama T."/>
            <person name="Uemura T."/>
            <person name="Hattori Y."/>
        </authorList>
    </citation>
    <scope>NUCLEOTIDE SEQUENCE [LARGE SCALE GENOMIC DNA]</scope>
    <source>
        <strain evidence="14 15">SC-9</strain>
    </source>
</reference>
<evidence type="ECO:0000259" key="12">
    <source>
        <dbReference type="PROSITE" id="PS51192"/>
    </source>
</evidence>
<dbReference type="InterPro" id="IPR038718">
    <property type="entry name" value="SNF2-like_sf"/>
</dbReference>
<protein>
    <recommendedName>
        <fullName evidence="3">DNA helicase</fullName>
        <ecNumber evidence="3">3.6.4.12</ecNumber>
    </recommendedName>
</protein>
<dbReference type="PROSITE" id="PS51192">
    <property type="entry name" value="HELICASE_ATP_BIND_1"/>
    <property type="match status" value="1"/>
</dbReference>
<evidence type="ECO:0000256" key="10">
    <source>
        <dbReference type="ARBA" id="ARBA00023242"/>
    </source>
</evidence>
<dbReference type="InterPro" id="IPR014001">
    <property type="entry name" value="Helicase_ATP-bd"/>
</dbReference>
<dbReference type="GO" id="GO:0003677">
    <property type="term" value="F:DNA binding"/>
    <property type="evidence" value="ECO:0007669"/>
    <property type="project" value="UniProtKB-KW"/>
</dbReference>
<dbReference type="Pfam" id="PF00271">
    <property type="entry name" value="Helicase_C"/>
    <property type="match status" value="1"/>
</dbReference>
<dbReference type="InterPro" id="IPR027417">
    <property type="entry name" value="P-loop_NTPase"/>
</dbReference>
<dbReference type="Proteomes" id="UP001360560">
    <property type="component" value="Unassembled WGS sequence"/>
</dbReference>
<evidence type="ECO:0000313" key="14">
    <source>
        <dbReference type="EMBL" id="GMM38568.1"/>
    </source>
</evidence>
<keyword evidence="15" id="KW-1185">Reference proteome</keyword>
<keyword evidence="7" id="KW-0067">ATP-binding</keyword>
<dbReference type="SMART" id="SM00490">
    <property type="entry name" value="HELICc"/>
    <property type="match status" value="1"/>
</dbReference>
<dbReference type="InterPro" id="IPR049730">
    <property type="entry name" value="SNF2/RAD54-like_C"/>
</dbReference>
<comment type="similarity">
    <text evidence="2">Belongs to the SNF2/RAD54 helicase family.</text>
</comment>
<evidence type="ECO:0000256" key="1">
    <source>
        <dbReference type="ARBA" id="ARBA00004123"/>
    </source>
</evidence>
<dbReference type="InterPro" id="IPR001650">
    <property type="entry name" value="Helicase_C-like"/>
</dbReference>
<keyword evidence="8" id="KW-0156">Chromatin regulator</keyword>
<dbReference type="GO" id="GO:0140658">
    <property type="term" value="F:ATP-dependent chromatin remodeler activity"/>
    <property type="evidence" value="ECO:0007669"/>
    <property type="project" value="UniProtKB-ARBA"/>
</dbReference>
<feature type="compositionally biased region" description="Basic and acidic residues" evidence="11">
    <location>
        <begin position="1019"/>
        <end position="1034"/>
    </location>
</feature>
<evidence type="ECO:0000256" key="9">
    <source>
        <dbReference type="ARBA" id="ARBA00023125"/>
    </source>
</evidence>
<feature type="compositionally biased region" description="Polar residues" evidence="11">
    <location>
        <begin position="16"/>
        <end position="49"/>
    </location>
</feature>
<dbReference type="CDD" id="cd17998">
    <property type="entry name" value="DEXHc_SMARCAD1"/>
    <property type="match status" value="1"/>
</dbReference>
<dbReference type="AlphaFoldDB" id="A0AAV5QUG6"/>
<evidence type="ECO:0000256" key="8">
    <source>
        <dbReference type="ARBA" id="ARBA00022853"/>
    </source>
</evidence>
<dbReference type="Pfam" id="PF00176">
    <property type="entry name" value="SNF2-rel_dom"/>
    <property type="match status" value="1"/>
</dbReference>
<feature type="domain" description="Helicase C-terminal" evidence="13">
    <location>
        <begin position="863"/>
        <end position="1013"/>
    </location>
</feature>
<feature type="domain" description="Helicase ATP-binding" evidence="12">
    <location>
        <begin position="501"/>
        <end position="668"/>
    </location>
</feature>
<organism evidence="14 15">
    <name type="scientific">Saccharomycopsis crataegensis</name>
    <dbReference type="NCBI Taxonomy" id="43959"/>
    <lineage>
        <taxon>Eukaryota</taxon>
        <taxon>Fungi</taxon>
        <taxon>Dikarya</taxon>
        <taxon>Ascomycota</taxon>
        <taxon>Saccharomycotina</taxon>
        <taxon>Saccharomycetes</taxon>
        <taxon>Saccharomycopsidaceae</taxon>
        <taxon>Saccharomycopsis</taxon>
    </lineage>
</organism>
<feature type="compositionally biased region" description="Polar residues" evidence="11">
    <location>
        <begin position="189"/>
        <end position="198"/>
    </location>
</feature>
<accession>A0AAV5QUG6</accession>
<dbReference type="GeneID" id="90076556"/>
<feature type="region of interest" description="Disordered" evidence="11">
    <location>
        <begin position="150"/>
        <end position="200"/>
    </location>
</feature>
<keyword evidence="5" id="KW-0378">Hydrolase</keyword>
<evidence type="ECO:0000313" key="15">
    <source>
        <dbReference type="Proteomes" id="UP001360560"/>
    </source>
</evidence>
<evidence type="ECO:0000256" key="11">
    <source>
        <dbReference type="SAM" id="MobiDB-lite"/>
    </source>
</evidence>
<evidence type="ECO:0000256" key="6">
    <source>
        <dbReference type="ARBA" id="ARBA00022806"/>
    </source>
</evidence>
<dbReference type="GO" id="GO:0003678">
    <property type="term" value="F:DNA helicase activity"/>
    <property type="evidence" value="ECO:0007669"/>
    <property type="project" value="UniProtKB-EC"/>
</dbReference>
<sequence length="1034" mass="117329">MSDDQISPNKPFVQVPASTESSPLKTSEFVNMPPSRTLTDGSLNSTNNDDYQMLSKSKFSEKSSLSNLKSFAYQGGSTANPVVNGSNGITADQTNSNGLPKQMEDNMNILKKRYPTCKESVLLQTYKKKKGNLREVIGFLNGLQVSHPQFFKATNPPSNNNISSRQKETAKPVTHNSPGATRPSGRLASLNSTPQKSELSYKLNPTKKVLSIQQKFGLSSQIKSEAPQVKKRRLVRGSRNPKPDYQEDDFIADDDEDDEEVAKIKKPKSILEKYAANQKAIINRAVSLSDDEEADAGASEDEDDSDAGEYYTQSAASQYEMNNRLLEFLNTAELGDICDIGGCSPAIAENLIKNRPWRSLYDLENNELGETVETQSRRSKRKPNGLKIVEKAAVTLRGYDAVESLVQKCSQYGNIISNEIKKWGINVAGEKGELEITEVDSEEVNDDNNNNNQEEEGEDGDNDIGSTQRKVRGTYFSHKPKWAADNLQLKPYQQVGINWLNLLYQNNLSCILADEMGLGKTCQVISFFAYLKEISSNKGPNLVIVPSSTLENWLREFQKFCPTLKVSPYYGSQKERFELRMTLEETEFDVLVTTYNLATGNKDDMKFLRSRKFNIIVYDEGHMLKNSNSERYQKLMKIPGKFRLLLTGTPLQNNLKELISLLAFILPNLFREKQQDLQVLFNQKATTSSKDDGSRKDFNPLLSVRAISRAKTMMTPFVLRRKKQQVLKNMPKKETFIEYCDNTDIQQDLYEKQLEKGRKATEESSELDKNRDQSSNIIMSLRKASIHPLLFRIHFTEPLLRKMAKDIMKEPQYRDANVQFIFEDMEVMTDFELHNLCLKFPKTIGKYKLDLSEEILNSGKFMKLKELLPNFIIQGDRILIFSLFTQVLDILEILLNELSIKFLRLDGSTSVELRQDIIDQFYQDESIKVFILSTKAGGFGINLACANTVVILDQSFNPHDDRQAEDRAHRVGQTREVRVYRMISQNTIEENIYNLAQQKLALDQSVSGDGDNSDAASNKNEEKASKSLFKELFK</sequence>
<dbReference type="RefSeq" id="XP_064855563.1">
    <property type="nucleotide sequence ID" value="XM_064999491.1"/>
</dbReference>